<protein>
    <recommendedName>
        <fullName evidence="5">Phosphatidylinositol-glycan biosynthesis class W protein</fullName>
        <ecNumber evidence="5">2.3.-.-</ecNumber>
    </recommendedName>
</protein>
<dbReference type="EMBL" id="JAKKPZ010000001">
    <property type="protein sequence ID" value="KAI1728430.1"/>
    <property type="molecule type" value="Genomic_DNA"/>
</dbReference>
<feature type="transmembrane region" description="Helical" evidence="5">
    <location>
        <begin position="89"/>
        <end position="108"/>
    </location>
</feature>
<evidence type="ECO:0000256" key="2">
    <source>
        <dbReference type="ARBA" id="ARBA00022692"/>
    </source>
</evidence>
<evidence type="ECO:0000313" key="7">
    <source>
        <dbReference type="Proteomes" id="UP001201812"/>
    </source>
</evidence>
<feature type="transmembrane region" description="Helical" evidence="5">
    <location>
        <begin position="59"/>
        <end position="77"/>
    </location>
</feature>
<evidence type="ECO:0000256" key="3">
    <source>
        <dbReference type="ARBA" id="ARBA00022989"/>
    </source>
</evidence>
<feature type="transmembrane region" description="Helical" evidence="5">
    <location>
        <begin position="373"/>
        <end position="395"/>
    </location>
</feature>
<feature type="transmembrane region" description="Helical" evidence="5">
    <location>
        <begin position="304"/>
        <end position="321"/>
    </location>
</feature>
<feature type="transmembrane region" description="Helical" evidence="5">
    <location>
        <begin position="30"/>
        <end position="47"/>
    </location>
</feature>
<keyword evidence="5" id="KW-0012">Acyltransferase</keyword>
<evidence type="ECO:0000256" key="5">
    <source>
        <dbReference type="RuleBase" id="RU280819"/>
    </source>
</evidence>
<evidence type="ECO:0000256" key="1">
    <source>
        <dbReference type="ARBA" id="ARBA00004141"/>
    </source>
</evidence>
<dbReference type="AlphaFoldDB" id="A0AAD4NGT0"/>
<dbReference type="Pfam" id="PF06423">
    <property type="entry name" value="GWT1"/>
    <property type="match status" value="1"/>
</dbReference>
<comment type="similarity">
    <text evidence="5">Belongs to the PIGW family.</text>
</comment>
<keyword evidence="7" id="KW-1185">Reference proteome</keyword>
<evidence type="ECO:0000256" key="4">
    <source>
        <dbReference type="ARBA" id="ARBA00023136"/>
    </source>
</evidence>
<feature type="transmembrane region" description="Helical" evidence="5">
    <location>
        <begin position="133"/>
        <end position="154"/>
    </location>
</feature>
<feature type="transmembrane region" description="Helical" evidence="5">
    <location>
        <begin position="416"/>
        <end position="434"/>
    </location>
</feature>
<dbReference type="PANTHER" id="PTHR20661">
    <property type="entry name" value="PHOSPHATIDYLINOSITOL-GLYCAN BIOSYNTHESIS CLASS W PROTEIN"/>
    <property type="match status" value="1"/>
</dbReference>
<dbReference type="GO" id="GO:0006506">
    <property type="term" value="P:GPI anchor biosynthetic process"/>
    <property type="evidence" value="ECO:0007669"/>
    <property type="project" value="UniProtKB-KW"/>
</dbReference>
<dbReference type="GO" id="GO:0032216">
    <property type="term" value="F:glucosaminyl-phosphatidylinositol O-acyltransferase activity"/>
    <property type="evidence" value="ECO:0007669"/>
    <property type="project" value="TreeGrafter"/>
</dbReference>
<organism evidence="6 7">
    <name type="scientific">Ditylenchus destructor</name>
    <dbReference type="NCBI Taxonomy" id="166010"/>
    <lineage>
        <taxon>Eukaryota</taxon>
        <taxon>Metazoa</taxon>
        <taxon>Ecdysozoa</taxon>
        <taxon>Nematoda</taxon>
        <taxon>Chromadorea</taxon>
        <taxon>Rhabditida</taxon>
        <taxon>Tylenchina</taxon>
        <taxon>Tylenchomorpha</taxon>
        <taxon>Sphaerularioidea</taxon>
        <taxon>Anguinidae</taxon>
        <taxon>Anguininae</taxon>
        <taxon>Ditylenchus</taxon>
    </lineage>
</organism>
<feature type="transmembrane region" description="Helical" evidence="5">
    <location>
        <begin position="166"/>
        <end position="185"/>
    </location>
</feature>
<accession>A0AAD4NGT0</accession>
<dbReference type="GO" id="GO:0005789">
    <property type="term" value="C:endoplasmic reticulum membrane"/>
    <property type="evidence" value="ECO:0007669"/>
    <property type="project" value="UniProtKB-SubCell"/>
</dbReference>
<name>A0AAD4NGT0_9BILA</name>
<dbReference type="InterPro" id="IPR009447">
    <property type="entry name" value="PIGW/GWT1"/>
</dbReference>
<comment type="function">
    <text evidence="5">A acetyltransferase, which acetylates the inositol ring of phosphatidylinositol during biosynthesis of GPI-anchor.</text>
</comment>
<evidence type="ECO:0000313" key="6">
    <source>
        <dbReference type="EMBL" id="KAI1728430.1"/>
    </source>
</evidence>
<feature type="transmembrane region" description="Helical" evidence="5">
    <location>
        <begin position="264"/>
        <end position="284"/>
    </location>
</feature>
<reference evidence="6" key="1">
    <citation type="submission" date="2022-01" db="EMBL/GenBank/DDBJ databases">
        <title>Genome Sequence Resource for Two Populations of Ditylenchus destructor, the Migratory Endoparasitic Phytonematode.</title>
        <authorList>
            <person name="Zhang H."/>
            <person name="Lin R."/>
            <person name="Xie B."/>
        </authorList>
    </citation>
    <scope>NUCLEOTIDE SEQUENCE</scope>
    <source>
        <strain evidence="6">BazhouSP</strain>
    </source>
</reference>
<keyword evidence="3 5" id="KW-1133">Transmembrane helix</keyword>
<gene>
    <name evidence="6" type="ORF">DdX_00610</name>
</gene>
<keyword evidence="2 5" id="KW-0812">Transmembrane</keyword>
<proteinExistence type="inferred from homology"/>
<feature type="transmembrane region" description="Helical" evidence="5">
    <location>
        <begin position="446"/>
        <end position="465"/>
    </location>
</feature>
<dbReference type="EC" id="2.3.-.-" evidence="5"/>
<feature type="transmembrane region" description="Helical" evidence="5">
    <location>
        <begin position="197"/>
        <end position="218"/>
    </location>
</feature>
<dbReference type="GO" id="GO:0072659">
    <property type="term" value="P:protein localization to plasma membrane"/>
    <property type="evidence" value="ECO:0007669"/>
    <property type="project" value="TreeGrafter"/>
</dbReference>
<comment type="caution">
    <text evidence="6">The sequence shown here is derived from an EMBL/GenBank/DDBJ whole genome shotgun (WGS) entry which is preliminary data.</text>
</comment>
<dbReference type="Proteomes" id="UP001201812">
    <property type="component" value="Unassembled WGS sequence"/>
</dbReference>
<sequence>MVNLTAKLTDIRDWMIYVSHKLRENAELEVFLIYVVAGLGVLLRNVVYKTVWRAVNKPFGCTFLFEFVCLVVPMVLVQTILGDHVFETVTFFVALILVLVITFYMRLISQAQWNGVSLSAVGTTQALNNSITWYRSMVLITTTVAILAVDFPIYPNRFYKTRAYGHSLMDTGTAAFIFISGLSDFRATIRYGNRIRTPYITILSVSFPSIFVLLILGLGRTISLKLFSYHQNIAEYGAHWNFFVTLFFLRFYVWIVGYRRAVPLGLLIGILYQLVLSFTDLEHWIVRLDVYPRVGFIDENREGIFSLLGYAFLYSLAMIYARLSSKVLLKKEHLSLMGIFTGLGLAVFSYILHKLFEIYFKIEPSRRLANLPYAFSMAALFSVSVSGLQLFNYFIPAPTSPGSSCDLSEAISRNGLVYFLIANVITGIVNMLNLPGVYVSGELPETTFLIFYSLTLCVIISYYNYINSRR</sequence>
<keyword evidence="4 5" id="KW-0472">Membrane</keyword>
<comment type="subcellular location">
    <subcellularLocation>
        <location evidence="5">Endoplasmic reticulum membrane</location>
        <topology evidence="5">Multi-pass membrane protein</topology>
    </subcellularLocation>
    <subcellularLocation>
        <location evidence="1">Membrane</location>
        <topology evidence="1">Multi-pass membrane protein</topology>
    </subcellularLocation>
</comment>
<feature type="transmembrane region" description="Helical" evidence="5">
    <location>
        <begin position="333"/>
        <end position="353"/>
    </location>
</feature>
<feature type="transmembrane region" description="Helical" evidence="5">
    <location>
        <begin position="238"/>
        <end position="257"/>
    </location>
</feature>
<dbReference type="PANTHER" id="PTHR20661:SF0">
    <property type="entry name" value="PHOSPHATIDYLINOSITOL-GLYCAN BIOSYNTHESIS CLASS W PROTEIN"/>
    <property type="match status" value="1"/>
</dbReference>
<comment type="pathway">
    <text evidence="5">Glycolipid biosynthesis; glycosylphosphatidylinositol-anchor biosynthesis.</text>
</comment>
<keyword evidence="5" id="KW-0808">Transferase</keyword>
<keyword evidence="5" id="KW-0337">GPI-anchor biosynthesis</keyword>
<keyword evidence="5" id="KW-0256">Endoplasmic reticulum</keyword>